<comment type="caution">
    <text evidence="1">The sequence shown here is derived from an EMBL/GenBank/DDBJ whole genome shotgun (WGS) entry which is preliminary data.</text>
</comment>
<name>A0ACB7Y7J3_9ERIC</name>
<reference evidence="1 2" key="1">
    <citation type="journal article" date="2021" name="Hortic Res">
        <title>High-quality reference genome and annotation aids understanding of berry development for evergreen blueberry (Vaccinium darrowii).</title>
        <authorList>
            <person name="Yu J."/>
            <person name="Hulse-Kemp A.M."/>
            <person name="Babiker E."/>
            <person name="Staton M."/>
        </authorList>
    </citation>
    <scope>NUCLEOTIDE SEQUENCE [LARGE SCALE GENOMIC DNA]</scope>
    <source>
        <strain evidence="2">cv. NJ 8807/NJ 8810</strain>
        <tissue evidence="1">Young leaf</tissue>
    </source>
</reference>
<evidence type="ECO:0000313" key="1">
    <source>
        <dbReference type="EMBL" id="KAH7849008.1"/>
    </source>
</evidence>
<organism evidence="1 2">
    <name type="scientific">Vaccinium darrowii</name>
    <dbReference type="NCBI Taxonomy" id="229202"/>
    <lineage>
        <taxon>Eukaryota</taxon>
        <taxon>Viridiplantae</taxon>
        <taxon>Streptophyta</taxon>
        <taxon>Embryophyta</taxon>
        <taxon>Tracheophyta</taxon>
        <taxon>Spermatophyta</taxon>
        <taxon>Magnoliopsida</taxon>
        <taxon>eudicotyledons</taxon>
        <taxon>Gunneridae</taxon>
        <taxon>Pentapetalae</taxon>
        <taxon>asterids</taxon>
        <taxon>Ericales</taxon>
        <taxon>Ericaceae</taxon>
        <taxon>Vaccinioideae</taxon>
        <taxon>Vaccinieae</taxon>
        <taxon>Vaccinium</taxon>
    </lineage>
</organism>
<accession>A0ACB7Y7J3</accession>
<gene>
    <name evidence="1" type="ORF">Vadar_011650</name>
</gene>
<evidence type="ECO:0000313" key="2">
    <source>
        <dbReference type="Proteomes" id="UP000828048"/>
    </source>
</evidence>
<sequence>MGCGGRTLLSLSLSSSASSTRFSFSLLSQANRFPLSNFPYPPSQPPLPRVALAFRPLCSATASTEEALQPLKHSILLERLRIRHLKDSSEQTTTQTRPPQRPLVAGDDGSSMKKNKKKKSEEVLESSFEEFGLSEEAMGALEEMGISAPTEIQSIGIPAVLEGKNVVLGSHTGSGKTLAYMLPLAQLLRRDEALYGMLMKPRRPRAVVLCPTRELSEQVFRVAKSISHHARFRTTMVSGGTRLKPQEDSLNTPIDMVVGTPGRVLQHIEEGNMVYGDIKYLVLDEADTMFDRGFGPDIRKFLGPLKNRASKSDDKGFQTVLVSATMTKAVQKLIDDEFQGIEHVRTSTLHKKIVSARHDFIQLSGSENKLEALLQVLEPSLAKGNKVMVFCNTLNSSRAVDHFLGENQISTVNYHGEVPAEQRVENLQKFKSDDGDCPTLVCTDLAARGLDLNVDHVVMFDFPSNSIDYLHRTGRTARMGAKGKVTSLVTKKDLMLSNRIEQAIMKNESLESLTLDNLRRDVARSQITAEKNSKSMKISNLKNKSKSASVLKPSSVRGKVSSPRKTSGPKSGKVYASSKTTKTPMNVSKSPKISAASSSKRAPSGGRKSAPKFSAASSSKRAPSGGRKTADSRMSGAVKSRTSKLNVVGFRGRSSLSNVKESLRSK</sequence>
<proteinExistence type="predicted"/>
<protein>
    <submittedName>
        <fullName evidence="1">Uncharacterized protein</fullName>
    </submittedName>
</protein>
<dbReference type="Proteomes" id="UP000828048">
    <property type="component" value="Chromosome 7"/>
</dbReference>
<keyword evidence="2" id="KW-1185">Reference proteome</keyword>
<dbReference type="EMBL" id="CM037157">
    <property type="protein sequence ID" value="KAH7849008.1"/>
    <property type="molecule type" value="Genomic_DNA"/>
</dbReference>